<keyword evidence="3" id="KW-0472">Membrane</keyword>
<organism evidence="4 5">
    <name type="scientific">Ktedonobacter robiniae</name>
    <dbReference type="NCBI Taxonomy" id="2778365"/>
    <lineage>
        <taxon>Bacteria</taxon>
        <taxon>Bacillati</taxon>
        <taxon>Chloroflexota</taxon>
        <taxon>Ktedonobacteria</taxon>
        <taxon>Ktedonobacterales</taxon>
        <taxon>Ktedonobacteraceae</taxon>
        <taxon>Ktedonobacter</taxon>
    </lineage>
</organism>
<evidence type="ECO:0000256" key="1">
    <source>
        <dbReference type="SAM" id="Coils"/>
    </source>
</evidence>
<keyword evidence="3" id="KW-1133">Transmembrane helix</keyword>
<feature type="compositionally biased region" description="Polar residues" evidence="2">
    <location>
        <begin position="349"/>
        <end position="359"/>
    </location>
</feature>
<proteinExistence type="predicted"/>
<keyword evidence="1" id="KW-0175">Coiled coil</keyword>
<accession>A0ABQ3UYL1</accession>
<feature type="transmembrane region" description="Helical" evidence="3">
    <location>
        <begin position="140"/>
        <end position="173"/>
    </location>
</feature>
<protein>
    <recommendedName>
        <fullName evidence="6">HAMP domain-containing protein</fullName>
    </recommendedName>
</protein>
<feature type="transmembrane region" description="Helical" evidence="3">
    <location>
        <begin position="81"/>
        <end position="100"/>
    </location>
</feature>
<comment type="caution">
    <text evidence="4">The sequence shown here is derived from an EMBL/GenBank/DDBJ whole genome shotgun (WGS) entry which is preliminary data.</text>
</comment>
<evidence type="ECO:0000256" key="2">
    <source>
        <dbReference type="SAM" id="MobiDB-lite"/>
    </source>
</evidence>
<feature type="transmembrane region" description="Helical" evidence="3">
    <location>
        <begin position="107"/>
        <end position="128"/>
    </location>
</feature>
<dbReference type="RefSeq" id="WP_201374099.1">
    <property type="nucleotide sequence ID" value="NZ_BNJG01000002.1"/>
</dbReference>
<evidence type="ECO:0000313" key="4">
    <source>
        <dbReference type="EMBL" id="GHO57796.1"/>
    </source>
</evidence>
<feature type="transmembrane region" description="Helical" evidence="3">
    <location>
        <begin position="55"/>
        <end position="75"/>
    </location>
</feature>
<dbReference type="EMBL" id="BNJG01000002">
    <property type="protein sequence ID" value="GHO57796.1"/>
    <property type="molecule type" value="Genomic_DNA"/>
</dbReference>
<feature type="region of interest" description="Disordered" evidence="2">
    <location>
        <begin position="340"/>
        <end position="359"/>
    </location>
</feature>
<keyword evidence="3" id="KW-0812">Transmembrane</keyword>
<gene>
    <name evidence="4" type="ORF">KSB_62710</name>
</gene>
<evidence type="ECO:0008006" key="6">
    <source>
        <dbReference type="Google" id="ProtNLM"/>
    </source>
</evidence>
<dbReference type="Proteomes" id="UP000654345">
    <property type="component" value="Unassembled WGS sequence"/>
</dbReference>
<evidence type="ECO:0000313" key="5">
    <source>
        <dbReference type="Proteomes" id="UP000654345"/>
    </source>
</evidence>
<feature type="transmembrane region" description="Helical" evidence="3">
    <location>
        <begin position="193"/>
        <end position="213"/>
    </location>
</feature>
<feature type="coiled-coil region" evidence="1">
    <location>
        <begin position="220"/>
        <end position="251"/>
    </location>
</feature>
<reference evidence="4 5" key="1">
    <citation type="journal article" date="2021" name="Int. J. Syst. Evol. Microbiol.">
        <title>Reticulibacter mediterranei gen. nov., sp. nov., within the new family Reticulibacteraceae fam. nov., and Ktedonospora formicarum gen. nov., sp. nov., Ktedonobacter robiniae sp. nov., Dictyobacter formicarum sp. nov. and Dictyobacter arantiisoli sp. nov., belonging to the class Ktedonobacteria.</title>
        <authorList>
            <person name="Yabe S."/>
            <person name="Zheng Y."/>
            <person name="Wang C.M."/>
            <person name="Sakai Y."/>
            <person name="Abe K."/>
            <person name="Yokota A."/>
            <person name="Donadio S."/>
            <person name="Cavaletti L."/>
            <person name="Monciardini P."/>
        </authorList>
    </citation>
    <scope>NUCLEOTIDE SEQUENCE [LARGE SCALE GENOMIC DNA]</scope>
    <source>
        <strain evidence="4 5">SOSP1-30</strain>
    </source>
</reference>
<name>A0ABQ3UYL1_9CHLR</name>
<sequence length="359" mass="40140">MNKGIPNQGWSPNELVEQKSERHGLVQWWYNTTSIPDPPANASFAQREAARKSHLLSTIVFWLLVTFILFIPGCLALPNPYVLYADLGMLALCIPALTFNRAKKPQTAGILLTFAFEAALTMVIFTTWPLDEPSIQQYELFVFGELLCVSLLAPGTVFIVMFYNIAVIVVSLLWQPHDLVLTHDLASQFIPMLIRPVGVQLMVAGVSFLWVLGTNQAAKRADKAEMIAKLEHELADQKQELEEGMQQLLDVHVAVANGDLSARVPFSQGKVLWQIASALNTLLVRFQRASLAEREAHRVEEAVKYQVQGIQRAKTYRQPIVLPMTRTLIDPMIAELQGQTIANAPVPTPDTNSFDQRTR</sequence>
<keyword evidence="5" id="KW-1185">Reference proteome</keyword>
<evidence type="ECO:0000256" key="3">
    <source>
        <dbReference type="SAM" id="Phobius"/>
    </source>
</evidence>